<protein>
    <recommendedName>
        <fullName evidence="6 7">Peptidyl-tRNA hydrolase</fullName>
        <shortName evidence="7">Pth</shortName>
        <ecNumber evidence="1 7">3.1.1.29</ecNumber>
    </recommendedName>
</protein>
<evidence type="ECO:0000256" key="9">
    <source>
        <dbReference type="RuleBase" id="RU004320"/>
    </source>
</evidence>
<evidence type="ECO:0000313" key="11">
    <source>
        <dbReference type="Proteomes" id="UP000178184"/>
    </source>
</evidence>
<comment type="caution">
    <text evidence="10">The sequence shown here is derived from an EMBL/GenBank/DDBJ whole genome shotgun (WGS) entry which is preliminary data.</text>
</comment>
<dbReference type="PROSITE" id="PS01196">
    <property type="entry name" value="PEPT_TRNA_HYDROL_2"/>
    <property type="match status" value="1"/>
</dbReference>
<reference evidence="10 11" key="1">
    <citation type="journal article" date="2016" name="Nat. Commun.">
        <title>Thousands of microbial genomes shed light on interconnected biogeochemical processes in an aquifer system.</title>
        <authorList>
            <person name="Anantharaman K."/>
            <person name="Brown C.T."/>
            <person name="Hug L.A."/>
            <person name="Sharon I."/>
            <person name="Castelle C.J."/>
            <person name="Probst A.J."/>
            <person name="Thomas B.C."/>
            <person name="Singh A."/>
            <person name="Wilkins M.J."/>
            <person name="Karaoz U."/>
            <person name="Brodie E.L."/>
            <person name="Williams K.H."/>
            <person name="Hubbard S.S."/>
            <person name="Banfield J.F."/>
        </authorList>
    </citation>
    <scope>NUCLEOTIDE SEQUENCE [LARGE SCALE GENOMIC DNA]</scope>
</reference>
<evidence type="ECO:0000256" key="1">
    <source>
        <dbReference type="ARBA" id="ARBA00013260"/>
    </source>
</evidence>
<comment type="similarity">
    <text evidence="5 7 9">Belongs to the PTH family.</text>
</comment>
<dbReference type="Pfam" id="PF01195">
    <property type="entry name" value="Pept_tRNA_hydro"/>
    <property type="match status" value="1"/>
</dbReference>
<dbReference type="STRING" id="1801764.A2903_01375"/>
<evidence type="ECO:0000256" key="8">
    <source>
        <dbReference type="RuleBase" id="RU000673"/>
    </source>
</evidence>
<comment type="subcellular location">
    <subcellularLocation>
        <location evidence="7">Cytoplasm</location>
    </subcellularLocation>
</comment>
<feature type="site" description="Discriminates between blocked and unblocked aminoacyl-tRNA" evidence="7">
    <location>
        <position position="9"/>
    </location>
</feature>
<proteinExistence type="inferred from homology"/>
<dbReference type="PANTHER" id="PTHR17224:SF1">
    <property type="entry name" value="PEPTIDYL-TRNA HYDROLASE"/>
    <property type="match status" value="1"/>
</dbReference>
<keyword evidence="4 7" id="KW-0694">RNA-binding</keyword>
<feature type="binding site" evidence="7">
    <location>
        <position position="111"/>
    </location>
    <ligand>
        <name>tRNA</name>
        <dbReference type="ChEBI" id="CHEBI:17843"/>
    </ligand>
</feature>
<evidence type="ECO:0000256" key="2">
    <source>
        <dbReference type="ARBA" id="ARBA00022555"/>
    </source>
</evidence>
<evidence type="ECO:0000256" key="6">
    <source>
        <dbReference type="ARBA" id="ARBA00050038"/>
    </source>
</evidence>
<feature type="binding site" evidence="7">
    <location>
        <position position="63"/>
    </location>
    <ligand>
        <name>tRNA</name>
        <dbReference type="ChEBI" id="CHEBI:17843"/>
    </ligand>
</feature>
<organism evidence="10 11">
    <name type="scientific">Candidatus Nomurabacteria bacterium RIFCSPLOWO2_01_FULL_33_17</name>
    <dbReference type="NCBI Taxonomy" id="1801764"/>
    <lineage>
        <taxon>Bacteria</taxon>
        <taxon>Candidatus Nomuraibacteriota</taxon>
    </lineage>
</organism>
<dbReference type="EMBL" id="MFUO01000022">
    <property type="protein sequence ID" value="OGI83690.1"/>
    <property type="molecule type" value="Genomic_DNA"/>
</dbReference>
<dbReference type="PROSITE" id="PS01195">
    <property type="entry name" value="PEPT_TRNA_HYDROL_1"/>
    <property type="match status" value="1"/>
</dbReference>
<dbReference type="Gene3D" id="3.40.50.1470">
    <property type="entry name" value="Peptidyl-tRNA hydrolase"/>
    <property type="match status" value="1"/>
</dbReference>
<comment type="subunit">
    <text evidence="7">Monomer.</text>
</comment>
<gene>
    <name evidence="7" type="primary">pth</name>
    <name evidence="10" type="ORF">A2903_01375</name>
</gene>
<comment type="catalytic activity">
    <reaction evidence="7 8">
        <text>an N-acyl-L-alpha-aminoacyl-tRNA + H2O = an N-acyl-L-amino acid + a tRNA + H(+)</text>
        <dbReference type="Rhea" id="RHEA:54448"/>
        <dbReference type="Rhea" id="RHEA-COMP:10123"/>
        <dbReference type="Rhea" id="RHEA-COMP:13883"/>
        <dbReference type="ChEBI" id="CHEBI:15377"/>
        <dbReference type="ChEBI" id="CHEBI:15378"/>
        <dbReference type="ChEBI" id="CHEBI:59874"/>
        <dbReference type="ChEBI" id="CHEBI:78442"/>
        <dbReference type="ChEBI" id="CHEBI:138191"/>
        <dbReference type="EC" id="3.1.1.29"/>
    </reaction>
</comment>
<dbReference type="SUPFAM" id="SSF53178">
    <property type="entry name" value="Peptidyl-tRNA hydrolase-like"/>
    <property type="match status" value="1"/>
</dbReference>
<dbReference type="InterPro" id="IPR001328">
    <property type="entry name" value="Pept_tRNA_hydro"/>
</dbReference>
<dbReference type="HAMAP" id="MF_00083">
    <property type="entry name" value="Pept_tRNA_hydro_bact"/>
    <property type="match status" value="1"/>
</dbReference>
<dbReference type="EC" id="3.1.1.29" evidence="1 7"/>
<dbReference type="GO" id="GO:0004045">
    <property type="term" value="F:peptidyl-tRNA hydrolase activity"/>
    <property type="evidence" value="ECO:0007669"/>
    <property type="project" value="UniProtKB-UniRule"/>
</dbReference>
<sequence length="187" mass="21028">MIPIIGLGNPGDKYKNTRHNVGWRVLDILANNHEWEYDKYLKSLKCIIQIGGEQVLLLKPQTFMNESGQVLEGIKRIDPYMLSKIIVVHDEIDLAIGTIKISHDRGDGGHNGIKSINVYYGGKDYTRLRIGISKTGENGELYKPNVLSDFDDTDNEILKNVFPKCILAIEKIITLGHPTASNQINQK</sequence>
<evidence type="ECO:0000256" key="7">
    <source>
        <dbReference type="HAMAP-Rule" id="MF_00083"/>
    </source>
</evidence>
<evidence type="ECO:0000256" key="3">
    <source>
        <dbReference type="ARBA" id="ARBA00022801"/>
    </source>
</evidence>
<dbReference type="GO" id="GO:0006515">
    <property type="term" value="P:protein quality control for misfolded or incompletely synthesized proteins"/>
    <property type="evidence" value="ECO:0007669"/>
    <property type="project" value="UniProtKB-UniRule"/>
</dbReference>
<feature type="binding site" evidence="7">
    <location>
        <position position="65"/>
    </location>
    <ligand>
        <name>tRNA</name>
        <dbReference type="ChEBI" id="CHEBI:17843"/>
    </ligand>
</feature>
<feature type="binding site" evidence="7">
    <location>
        <position position="14"/>
    </location>
    <ligand>
        <name>tRNA</name>
        <dbReference type="ChEBI" id="CHEBI:17843"/>
    </ligand>
</feature>
<keyword evidence="3 7" id="KW-0378">Hydrolase</keyword>
<dbReference type="GO" id="GO:0000049">
    <property type="term" value="F:tRNA binding"/>
    <property type="evidence" value="ECO:0007669"/>
    <property type="project" value="UniProtKB-UniRule"/>
</dbReference>
<dbReference type="GO" id="GO:0005737">
    <property type="term" value="C:cytoplasm"/>
    <property type="evidence" value="ECO:0007669"/>
    <property type="project" value="UniProtKB-SubCell"/>
</dbReference>
<dbReference type="GO" id="GO:0072344">
    <property type="term" value="P:rescue of stalled ribosome"/>
    <property type="evidence" value="ECO:0007669"/>
    <property type="project" value="UniProtKB-UniRule"/>
</dbReference>
<keyword evidence="2 7" id="KW-0820">tRNA-binding</keyword>
<dbReference type="InterPro" id="IPR018171">
    <property type="entry name" value="Pept_tRNA_hydro_CS"/>
</dbReference>
<evidence type="ECO:0000313" key="10">
    <source>
        <dbReference type="EMBL" id="OGI83690.1"/>
    </source>
</evidence>
<dbReference type="PANTHER" id="PTHR17224">
    <property type="entry name" value="PEPTIDYL-TRNA HYDROLASE"/>
    <property type="match status" value="1"/>
</dbReference>
<dbReference type="InterPro" id="IPR036416">
    <property type="entry name" value="Pept_tRNA_hydro_sf"/>
</dbReference>
<keyword evidence="7" id="KW-0963">Cytoplasm</keyword>
<evidence type="ECO:0000256" key="5">
    <source>
        <dbReference type="ARBA" id="ARBA00038063"/>
    </source>
</evidence>
<dbReference type="CDD" id="cd00462">
    <property type="entry name" value="PTH"/>
    <property type="match status" value="1"/>
</dbReference>
<feature type="active site" description="Proton acceptor" evidence="7">
    <location>
        <position position="19"/>
    </location>
</feature>
<evidence type="ECO:0000256" key="4">
    <source>
        <dbReference type="ARBA" id="ARBA00022884"/>
    </source>
</evidence>
<accession>A0A1F6WP83</accession>
<comment type="function">
    <text evidence="7">Catalyzes the release of premature peptidyl moieties from peptidyl-tRNA molecules trapped in stalled 50S ribosomal subunits, and thus maintains levels of free tRNAs and 50S ribosomes.</text>
</comment>
<dbReference type="Proteomes" id="UP000178184">
    <property type="component" value="Unassembled WGS sequence"/>
</dbReference>
<dbReference type="AlphaFoldDB" id="A0A1F6WP83"/>
<comment type="function">
    <text evidence="7">Hydrolyzes ribosome-free peptidyl-tRNAs (with 1 or more amino acids incorporated), which drop off the ribosome during protein synthesis, or as a result of ribosome stalling.</text>
</comment>
<dbReference type="NCBIfam" id="TIGR00447">
    <property type="entry name" value="pth"/>
    <property type="match status" value="1"/>
</dbReference>
<name>A0A1F6WP83_9BACT</name>
<feature type="site" description="Stabilizes the basic form of H active site to accept a proton" evidence="7">
    <location>
        <position position="90"/>
    </location>
</feature>